<dbReference type="OrthoDB" id="9812187at2"/>
<proteinExistence type="predicted"/>
<evidence type="ECO:0000256" key="2">
    <source>
        <dbReference type="ARBA" id="ARBA00022801"/>
    </source>
</evidence>
<protein>
    <submittedName>
        <fullName evidence="4">Chemotaxis protein CheC</fullName>
    </submittedName>
</protein>
<reference evidence="4 5" key="1">
    <citation type="submission" date="2018-08" db="EMBL/GenBank/DDBJ databases">
        <title>A genome reference for cultivated species of the human gut microbiota.</title>
        <authorList>
            <person name="Zou Y."/>
            <person name="Xue W."/>
            <person name="Luo G."/>
        </authorList>
    </citation>
    <scope>NUCLEOTIDE SEQUENCE [LARGE SCALE GENOMIC DNA]</scope>
    <source>
        <strain evidence="4 5">AF04-15</strain>
    </source>
</reference>
<feature type="domain" description="CheC-like protein" evidence="3">
    <location>
        <begin position="12"/>
        <end position="45"/>
    </location>
</feature>
<evidence type="ECO:0000313" key="5">
    <source>
        <dbReference type="Proteomes" id="UP000283880"/>
    </source>
</evidence>
<dbReference type="AlphaFoldDB" id="A0A413FBR6"/>
<sequence length="206" mass="22329">MKDYMELDSAAQDMLKELGNIGTGNAITALSAMLGKEIVMECPEVRVVGFNEVPDTLGGMEAIRVGVLVQTGGDISGIFMFLISESFTQVMLEQLLGFPVEAGAYDELASSAIAEVGNIMCCSYINALSSLLGFKVEVSVPEVSRDMVGSLLSVPIIYFADHSDNLLLIEDRYFIDDQSIVSHVLFLPNLESLKRIFSAVGEPYGR</sequence>
<dbReference type="EMBL" id="QSBM01000014">
    <property type="protein sequence ID" value="RGX26892.1"/>
    <property type="molecule type" value="Genomic_DNA"/>
</dbReference>
<accession>A0A413FBR6</accession>
<dbReference type="Pfam" id="PF04509">
    <property type="entry name" value="CheC"/>
    <property type="match status" value="2"/>
</dbReference>
<organism evidence="4 5">
    <name type="scientific">Enterocloster asparagiformis</name>
    <dbReference type="NCBI Taxonomy" id="333367"/>
    <lineage>
        <taxon>Bacteria</taxon>
        <taxon>Bacillati</taxon>
        <taxon>Bacillota</taxon>
        <taxon>Clostridia</taxon>
        <taxon>Lachnospirales</taxon>
        <taxon>Lachnospiraceae</taxon>
        <taxon>Enterocloster</taxon>
    </lineage>
</organism>
<dbReference type="GO" id="GO:0006935">
    <property type="term" value="P:chemotaxis"/>
    <property type="evidence" value="ECO:0007669"/>
    <property type="project" value="UniProtKB-KW"/>
</dbReference>
<keyword evidence="2" id="KW-0378">Hydrolase</keyword>
<dbReference type="RefSeq" id="WP_007715535.1">
    <property type="nucleotide sequence ID" value="NZ_BAABXR010000002.1"/>
</dbReference>
<evidence type="ECO:0000259" key="3">
    <source>
        <dbReference type="Pfam" id="PF04509"/>
    </source>
</evidence>
<dbReference type="SUPFAM" id="SSF103039">
    <property type="entry name" value="CheC-like"/>
    <property type="match status" value="1"/>
</dbReference>
<gene>
    <name evidence="4" type="ORF">DWV29_17555</name>
</gene>
<dbReference type="InterPro" id="IPR028976">
    <property type="entry name" value="CheC-like_sf"/>
</dbReference>
<keyword evidence="1" id="KW-0145">Chemotaxis</keyword>
<dbReference type="InterPro" id="IPR050992">
    <property type="entry name" value="CheZ_family_phosphatases"/>
</dbReference>
<comment type="caution">
    <text evidence="4">The sequence shown here is derived from an EMBL/GenBank/DDBJ whole genome shotgun (WGS) entry which is preliminary data.</text>
</comment>
<dbReference type="Gene3D" id="3.40.1550.10">
    <property type="entry name" value="CheC-like"/>
    <property type="match status" value="1"/>
</dbReference>
<dbReference type="PANTHER" id="PTHR43693:SF1">
    <property type="entry name" value="PROTEIN PHOSPHATASE CHEZ"/>
    <property type="match status" value="1"/>
</dbReference>
<dbReference type="InterPro" id="IPR007597">
    <property type="entry name" value="CheC"/>
</dbReference>
<dbReference type="CDD" id="cd17909">
    <property type="entry name" value="CheC_ClassI"/>
    <property type="match status" value="1"/>
</dbReference>
<dbReference type="Proteomes" id="UP000283880">
    <property type="component" value="Unassembled WGS sequence"/>
</dbReference>
<dbReference type="GO" id="GO:0016787">
    <property type="term" value="F:hydrolase activity"/>
    <property type="evidence" value="ECO:0007669"/>
    <property type="project" value="UniProtKB-KW"/>
</dbReference>
<evidence type="ECO:0000313" key="4">
    <source>
        <dbReference type="EMBL" id="RGX26892.1"/>
    </source>
</evidence>
<evidence type="ECO:0000256" key="1">
    <source>
        <dbReference type="ARBA" id="ARBA00022500"/>
    </source>
</evidence>
<name>A0A413FBR6_9FIRM</name>
<dbReference type="PANTHER" id="PTHR43693">
    <property type="entry name" value="PROTEIN PHOSPHATASE CHEZ"/>
    <property type="match status" value="1"/>
</dbReference>
<feature type="domain" description="CheC-like protein" evidence="3">
    <location>
        <begin position="109"/>
        <end position="144"/>
    </location>
</feature>